<evidence type="ECO:0000313" key="2">
    <source>
        <dbReference type="EMBL" id="MBC5648857.1"/>
    </source>
</evidence>
<protein>
    <recommendedName>
        <fullName evidence="4">Photosystem I reaction center subunit IX</fullName>
    </recommendedName>
</protein>
<evidence type="ECO:0000313" key="3">
    <source>
        <dbReference type="Proteomes" id="UP000606889"/>
    </source>
</evidence>
<keyword evidence="1" id="KW-0472">Membrane</keyword>
<keyword evidence="3" id="KW-1185">Reference proteome</keyword>
<gene>
    <name evidence="2" type="ORF">H8S18_10960</name>
</gene>
<reference evidence="2 3" key="1">
    <citation type="submission" date="2020-08" db="EMBL/GenBank/DDBJ databases">
        <title>Genome public.</title>
        <authorList>
            <person name="Liu C."/>
            <person name="Sun Q."/>
        </authorList>
    </citation>
    <scope>NUCLEOTIDE SEQUENCE [LARGE SCALE GENOMIC DNA]</scope>
    <source>
        <strain evidence="2 3">NSJ-35</strain>
    </source>
</reference>
<evidence type="ECO:0000256" key="1">
    <source>
        <dbReference type="SAM" id="Phobius"/>
    </source>
</evidence>
<keyword evidence="1" id="KW-0812">Transmembrane</keyword>
<name>A0ABR7EGF8_9FIRM</name>
<accession>A0ABR7EGF8</accession>
<feature type="transmembrane region" description="Helical" evidence="1">
    <location>
        <begin position="20"/>
        <end position="41"/>
    </location>
</feature>
<dbReference type="Proteomes" id="UP000606889">
    <property type="component" value="Unassembled WGS sequence"/>
</dbReference>
<proteinExistence type="predicted"/>
<evidence type="ECO:0008006" key="4">
    <source>
        <dbReference type="Google" id="ProtNLM"/>
    </source>
</evidence>
<comment type="caution">
    <text evidence="2">The sequence shown here is derived from an EMBL/GenBank/DDBJ whole genome shotgun (WGS) entry which is preliminary data.</text>
</comment>
<keyword evidence="1" id="KW-1133">Transmembrane helix</keyword>
<sequence>MPRFIADFIAARPGADQFAGMLPGILFPLVSIVGWAMNSILSTTLF</sequence>
<organism evidence="2 3">
    <name type="scientific">Christensenella tenuis</name>
    <dbReference type="NCBI Taxonomy" id="2763033"/>
    <lineage>
        <taxon>Bacteria</taxon>
        <taxon>Bacillati</taxon>
        <taxon>Bacillota</taxon>
        <taxon>Clostridia</taxon>
        <taxon>Christensenellales</taxon>
        <taxon>Christensenellaceae</taxon>
        <taxon>Christensenella</taxon>
    </lineage>
</organism>
<dbReference type="RefSeq" id="WP_186858303.1">
    <property type="nucleotide sequence ID" value="NZ_JACOON010000005.1"/>
</dbReference>
<dbReference type="EMBL" id="JACOON010000005">
    <property type="protein sequence ID" value="MBC5648857.1"/>
    <property type="molecule type" value="Genomic_DNA"/>
</dbReference>